<protein>
    <submittedName>
        <fullName evidence="1">Related to polysaccharide export protein (CAP59)</fullName>
    </submittedName>
</protein>
<dbReference type="STRING" id="576137.A0A1L7WGA1"/>
<accession>A0A1L7WGA1</accession>
<proteinExistence type="predicted"/>
<dbReference type="InterPro" id="IPR021047">
    <property type="entry name" value="Mannosyltransferase_CMT1"/>
</dbReference>
<name>A0A1L7WGA1_9HELO</name>
<dbReference type="OrthoDB" id="262547at2759"/>
<dbReference type="AlphaFoldDB" id="A0A1L7WGA1"/>
<dbReference type="EMBL" id="FJOG01000002">
    <property type="protein sequence ID" value="CZR51795.1"/>
    <property type="molecule type" value="Genomic_DNA"/>
</dbReference>
<dbReference type="PANTHER" id="PTHR34144">
    <property type="entry name" value="CHROMOSOME 8, WHOLE GENOME SHOTGUN SEQUENCE"/>
    <property type="match status" value="1"/>
</dbReference>
<sequence>MFPSPLRKSRRPWRRWLRPALLLLLGVLFFDYILTVVTTHPSTRVSPSATPSGNSSSYRERIFIASMHWNNELIIRSHWSAAVLDLVKHFGPENVYISIVEGGSFDDTKGALRDLDLELEKLGVERSIELHQTTHQEEINRIPKLNEEGWVWTSRGKKELRRIPYLAGIRNQVMDKLRQLAERTNRQGKRTFDKILWLNDVTFTTEDVTTLLATREGNYAAVCSLDFLKPPQYYDTFALRDKSGAKAITQTWPFFLDSESRHAVMSNSPVPVKSCWNGIVAFHAEPFYHDPPLRFRGIPDSLASHYLEGSECCLVHEDNLLSSVQGVWVNPNVRVSYNEEAKRLVHPSSGVWPGRGEQWAGIWNNRWARWTGLPRRITERYIVERRIKKWWADTLQNGENYDHIGAYCIINEMQVLVQNGWAHV</sequence>
<reference evidence="1 2" key="1">
    <citation type="submission" date="2016-03" db="EMBL/GenBank/DDBJ databases">
        <authorList>
            <person name="Ploux O."/>
        </authorList>
    </citation>
    <scope>NUCLEOTIDE SEQUENCE [LARGE SCALE GENOMIC DNA]</scope>
    <source>
        <strain evidence="1 2">UAMH 11012</strain>
    </source>
</reference>
<dbReference type="Pfam" id="PF11735">
    <property type="entry name" value="CAP59_mtransfer"/>
    <property type="match status" value="1"/>
</dbReference>
<evidence type="ECO:0000313" key="1">
    <source>
        <dbReference type="EMBL" id="CZR51795.1"/>
    </source>
</evidence>
<gene>
    <name evidence="1" type="ORF">PAC_01672</name>
</gene>
<dbReference type="Proteomes" id="UP000184330">
    <property type="component" value="Unassembled WGS sequence"/>
</dbReference>
<evidence type="ECO:0000313" key="2">
    <source>
        <dbReference type="Proteomes" id="UP000184330"/>
    </source>
</evidence>
<dbReference type="PANTHER" id="PTHR34144:SF7">
    <property type="entry name" value="EXPORT PROTEIN (CAP59), PUTATIVE (AFU_ORTHOLOGUE AFUA_7G05020)-RELATED"/>
    <property type="match status" value="1"/>
</dbReference>
<keyword evidence="2" id="KW-1185">Reference proteome</keyword>
<organism evidence="1 2">
    <name type="scientific">Phialocephala subalpina</name>
    <dbReference type="NCBI Taxonomy" id="576137"/>
    <lineage>
        <taxon>Eukaryota</taxon>
        <taxon>Fungi</taxon>
        <taxon>Dikarya</taxon>
        <taxon>Ascomycota</taxon>
        <taxon>Pezizomycotina</taxon>
        <taxon>Leotiomycetes</taxon>
        <taxon>Helotiales</taxon>
        <taxon>Mollisiaceae</taxon>
        <taxon>Phialocephala</taxon>
        <taxon>Phialocephala fortinii species complex</taxon>
    </lineage>
</organism>